<dbReference type="STRING" id="1121387.GCA_000429885_01498"/>
<sequence length="203" mass="22246">MVRQLSKSFDGRAVFSGVDLDVHEGEIVSIFGPNGVGKTTLLRCLMGAEEPDSGDVFLDGEPMHETDPQVRRRVAAILDDMAFFSDVTVWEHLDLLARAHGSDETDIVDTALRTLGLADVADQIPDTLSSGQRRRLGLATTLVRPFDLLILDEPEQRLDTAGRIWLGAHLNKLAKEGCSVLMSTHSSELAAAISARRIHLRHL</sequence>
<reference evidence="7 9" key="1">
    <citation type="submission" date="2017-06" db="EMBL/GenBank/DDBJ databases">
        <authorList>
            <consortium name="Pathogen Informatics"/>
        </authorList>
    </citation>
    <scope>NUCLEOTIDE SEQUENCE [LARGE SCALE GENOMIC DNA]</scope>
    <source>
        <strain evidence="7 9">NCTC13039</strain>
    </source>
</reference>
<keyword evidence="5 7" id="KW-0067">ATP-binding</keyword>
<accession>A0A239V5K5</accession>
<organism evidence="7 9">
    <name type="scientific">Dermatophilus congolensis</name>
    <dbReference type="NCBI Taxonomy" id="1863"/>
    <lineage>
        <taxon>Bacteria</taxon>
        <taxon>Bacillati</taxon>
        <taxon>Actinomycetota</taxon>
        <taxon>Actinomycetes</taxon>
        <taxon>Micrococcales</taxon>
        <taxon>Dermatophilaceae</taxon>
        <taxon>Dermatophilus</taxon>
    </lineage>
</organism>
<dbReference type="SMART" id="SM00382">
    <property type="entry name" value="AAA"/>
    <property type="match status" value="1"/>
</dbReference>
<evidence type="ECO:0000256" key="5">
    <source>
        <dbReference type="ARBA" id="ARBA00022840"/>
    </source>
</evidence>
<evidence type="ECO:0000256" key="1">
    <source>
        <dbReference type="ARBA" id="ARBA00005417"/>
    </source>
</evidence>
<evidence type="ECO:0000256" key="4">
    <source>
        <dbReference type="ARBA" id="ARBA00022748"/>
    </source>
</evidence>
<dbReference type="Gene3D" id="3.40.50.300">
    <property type="entry name" value="P-loop containing nucleotide triphosphate hydrolases"/>
    <property type="match status" value="1"/>
</dbReference>
<dbReference type="InterPro" id="IPR027417">
    <property type="entry name" value="P-loop_NTPase"/>
</dbReference>
<evidence type="ECO:0000256" key="3">
    <source>
        <dbReference type="ARBA" id="ARBA00022741"/>
    </source>
</evidence>
<dbReference type="Proteomes" id="UP000254118">
    <property type="component" value="Unassembled WGS sequence"/>
</dbReference>
<keyword evidence="4" id="KW-0201">Cytochrome c-type biogenesis</keyword>
<dbReference type="Proteomes" id="UP000242637">
    <property type="component" value="Chromosome 1"/>
</dbReference>
<dbReference type="PROSITE" id="PS50893">
    <property type="entry name" value="ABC_TRANSPORTER_2"/>
    <property type="match status" value="1"/>
</dbReference>
<dbReference type="CDD" id="cd03230">
    <property type="entry name" value="ABC_DR_subfamily_A"/>
    <property type="match status" value="1"/>
</dbReference>
<dbReference type="PROSITE" id="PS00211">
    <property type="entry name" value="ABC_TRANSPORTER_1"/>
    <property type="match status" value="1"/>
</dbReference>
<proteinExistence type="inferred from homology"/>
<dbReference type="EMBL" id="LT906453">
    <property type="protein sequence ID" value="SNV17487.1"/>
    <property type="molecule type" value="Genomic_DNA"/>
</dbReference>
<dbReference type="InterPro" id="IPR005895">
    <property type="entry name" value="ABC_transptr_haem_export_CcmA"/>
</dbReference>
<feature type="domain" description="ABC transporter" evidence="6">
    <location>
        <begin position="2"/>
        <end position="203"/>
    </location>
</feature>
<dbReference type="InterPro" id="IPR003439">
    <property type="entry name" value="ABC_transporter-like_ATP-bd"/>
</dbReference>
<evidence type="ECO:0000313" key="7">
    <source>
        <dbReference type="EMBL" id="SNV17487.1"/>
    </source>
</evidence>
<dbReference type="PANTHER" id="PTHR43335:SF4">
    <property type="entry name" value="ABC TRANSPORTER, ATP-BINDING PROTEIN"/>
    <property type="match status" value="1"/>
</dbReference>
<evidence type="ECO:0000313" key="10">
    <source>
        <dbReference type="Proteomes" id="UP000254118"/>
    </source>
</evidence>
<dbReference type="GO" id="GO:0005524">
    <property type="term" value="F:ATP binding"/>
    <property type="evidence" value="ECO:0007669"/>
    <property type="project" value="UniProtKB-KW"/>
</dbReference>
<protein>
    <submittedName>
        <fullName evidence="7">Glutamine transport ATP-binding protein GlnQ</fullName>
    </submittedName>
</protein>
<dbReference type="InterPro" id="IPR003593">
    <property type="entry name" value="AAA+_ATPase"/>
</dbReference>
<reference evidence="8 10" key="2">
    <citation type="submission" date="2018-06" db="EMBL/GenBank/DDBJ databases">
        <authorList>
            <consortium name="Pathogen Informatics"/>
            <person name="Doyle S."/>
        </authorList>
    </citation>
    <scope>NUCLEOTIDE SEQUENCE [LARGE SCALE GENOMIC DNA]</scope>
    <source>
        <strain evidence="8 10">NCTC7915</strain>
    </source>
</reference>
<comment type="similarity">
    <text evidence="1">Belongs to the ABC transporter superfamily.</text>
</comment>
<dbReference type="GO" id="GO:0016887">
    <property type="term" value="F:ATP hydrolysis activity"/>
    <property type="evidence" value="ECO:0007669"/>
    <property type="project" value="InterPro"/>
</dbReference>
<keyword evidence="3" id="KW-0547">Nucleotide-binding</keyword>
<dbReference type="KEGG" id="dco:SAMEA4475696_0216"/>
<gene>
    <name evidence="7" type="primary">glnQ_1</name>
    <name evidence="8" type="synonym">glnQ_2</name>
    <name evidence="8" type="ORF">NCTC7915_01962</name>
    <name evidence="7" type="ORF">SAMEA4475696_00216</name>
</gene>
<keyword evidence="2" id="KW-0813">Transport</keyword>
<dbReference type="SUPFAM" id="SSF52540">
    <property type="entry name" value="P-loop containing nucleoside triphosphate hydrolases"/>
    <property type="match status" value="1"/>
</dbReference>
<dbReference type="GO" id="GO:0017004">
    <property type="term" value="P:cytochrome complex assembly"/>
    <property type="evidence" value="ECO:0007669"/>
    <property type="project" value="UniProtKB-KW"/>
</dbReference>
<evidence type="ECO:0000259" key="6">
    <source>
        <dbReference type="PROSITE" id="PS50893"/>
    </source>
</evidence>
<dbReference type="GO" id="GO:0022857">
    <property type="term" value="F:transmembrane transporter activity"/>
    <property type="evidence" value="ECO:0007669"/>
    <property type="project" value="InterPro"/>
</dbReference>
<dbReference type="NCBIfam" id="TIGR01189">
    <property type="entry name" value="ccmA"/>
    <property type="match status" value="1"/>
</dbReference>
<name>A0A239V5K5_9MICO</name>
<evidence type="ECO:0000313" key="9">
    <source>
        <dbReference type="Proteomes" id="UP000242637"/>
    </source>
</evidence>
<dbReference type="PANTHER" id="PTHR43335">
    <property type="entry name" value="ABC TRANSPORTER, ATP-BINDING PROTEIN"/>
    <property type="match status" value="1"/>
</dbReference>
<evidence type="ECO:0000256" key="2">
    <source>
        <dbReference type="ARBA" id="ARBA00022448"/>
    </source>
</evidence>
<evidence type="ECO:0000313" key="8">
    <source>
        <dbReference type="EMBL" id="STD13649.1"/>
    </source>
</evidence>
<dbReference type="EMBL" id="UFYA01000001">
    <property type="protein sequence ID" value="STD13649.1"/>
    <property type="molecule type" value="Genomic_DNA"/>
</dbReference>
<dbReference type="Pfam" id="PF00005">
    <property type="entry name" value="ABC_tran"/>
    <property type="match status" value="1"/>
</dbReference>
<dbReference type="AlphaFoldDB" id="A0A239V5K5"/>
<keyword evidence="9" id="KW-1185">Reference proteome</keyword>
<dbReference type="InterPro" id="IPR017871">
    <property type="entry name" value="ABC_transporter-like_CS"/>
</dbReference>